<gene>
    <name evidence="2" type="ORF">g.40235</name>
</gene>
<feature type="compositionally biased region" description="Basic and acidic residues" evidence="1">
    <location>
        <begin position="76"/>
        <end position="86"/>
    </location>
</feature>
<feature type="compositionally biased region" description="Polar residues" evidence="1">
    <location>
        <begin position="234"/>
        <end position="255"/>
    </location>
</feature>
<protein>
    <submittedName>
        <fullName evidence="2">Uncharacterized protein</fullName>
    </submittedName>
</protein>
<evidence type="ECO:0000256" key="1">
    <source>
        <dbReference type="SAM" id="MobiDB-lite"/>
    </source>
</evidence>
<organism evidence="2">
    <name type="scientific">Homalodisca liturata</name>
    <dbReference type="NCBI Taxonomy" id="320908"/>
    <lineage>
        <taxon>Eukaryota</taxon>
        <taxon>Metazoa</taxon>
        <taxon>Ecdysozoa</taxon>
        <taxon>Arthropoda</taxon>
        <taxon>Hexapoda</taxon>
        <taxon>Insecta</taxon>
        <taxon>Pterygota</taxon>
        <taxon>Neoptera</taxon>
        <taxon>Paraneoptera</taxon>
        <taxon>Hemiptera</taxon>
        <taxon>Auchenorrhyncha</taxon>
        <taxon>Membracoidea</taxon>
        <taxon>Cicadellidae</taxon>
        <taxon>Cicadellinae</taxon>
        <taxon>Proconiini</taxon>
        <taxon>Homalodisca</taxon>
    </lineage>
</organism>
<accession>A0A1B6IHF9</accession>
<feature type="compositionally biased region" description="Basic residues" evidence="1">
    <location>
        <begin position="257"/>
        <end position="269"/>
    </location>
</feature>
<proteinExistence type="predicted"/>
<dbReference type="EMBL" id="GECU01021344">
    <property type="protein sequence ID" value="JAS86362.1"/>
    <property type="molecule type" value="Transcribed_RNA"/>
</dbReference>
<feature type="region of interest" description="Disordered" evidence="1">
    <location>
        <begin position="232"/>
        <end position="269"/>
    </location>
</feature>
<reference evidence="2" key="1">
    <citation type="submission" date="2015-11" db="EMBL/GenBank/DDBJ databases">
        <title>De novo transcriptome assembly of four potential Pierce s Disease insect vectors from Arizona vineyards.</title>
        <authorList>
            <person name="Tassone E.E."/>
        </authorList>
    </citation>
    <scope>NUCLEOTIDE SEQUENCE</scope>
</reference>
<feature type="compositionally biased region" description="Basic and acidic residues" evidence="1">
    <location>
        <begin position="188"/>
        <end position="204"/>
    </location>
</feature>
<feature type="non-terminal residue" evidence="2">
    <location>
        <position position="1"/>
    </location>
</feature>
<feature type="region of interest" description="Disordered" evidence="1">
    <location>
        <begin position="65"/>
        <end position="86"/>
    </location>
</feature>
<dbReference type="AlphaFoldDB" id="A0A1B6IHF9"/>
<evidence type="ECO:0000313" key="2">
    <source>
        <dbReference type="EMBL" id="JAS86362.1"/>
    </source>
</evidence>
<sequence length="306" mass="35125">HRPESMPWRETDWLTTRVDKWVAQCQGYTKLRSRKLSRGCQTMLDRPSPFWSRGNPELLADLTTNITPPPPVEDANGNREEASTENLNEKRLQYDEDIANYIAYLNKPVINMNDHYIEIHQWHYEPSNFQDQEVPIRPPTRRKKHRIDLKKTEIVDCSGISSVKSPEYSEFLVKRGTEKPIKIVSGRSSDEENKEPEQDLDRHRSLSQPAVVDRRVDTVVSKEGHVKIKRGETFSASTSSRQLPPPTSDRSFLSFRTTKKNKSGRRKKKVVVGEEGIDGPIWPAVLLTFDRSISPGPPETPDESQV</sequence>
<name>A0A1B6IHF9_9HEMI</name>
<feature type="region of interest" description="Disordered" evidence="1">
    <location>
        <begin position="182"/>
        <end position="212"/>
    </location>
</feature>